<accession>A0A1B7LAI7</accession>
<dbReference type="AlphaFoldDB" id="A0A1B7LAI7"/>
<name>A0A1B7LAI7_9FIRM</name>
<sequence length="68" mass="7577">MSTSGPGGDLDSTRHVVKQIHRREPPGGHDMKAWHIPSCMQFYHVRGSPAVKAILRRCLKSASTRLII</sequence>
<keyword evidence="2" id="KW-1185">Reference proteome</keyword>
<comment type="caution">
    <text evidence="1">The sequence shown here is derived from an EMBL/GenBank/DDBJ whole genome shotgun (WGS) entry which is preliminary data.</text>
</comment>
<evidence type="ECO:0000313" key="2">
    <source>
        <dbReference type="Proteomes" id="UP000078532"/>
    </source>
</evidence>
<protein>
    <submittedName>
        <fullName evidence="1">Uncharacterized protein</fullName>
    </submittedName>
</protein>
<gene>
    <name evidence="1" type="ORF">A6M21_15900</name>
</gene>
<reference evidence="1 2" key="1">
    <citation type="submission" date="2016-04" db="EMBL/GenBank/DDBJ databases">
        <authorList>
            <person name="Evans L.H."/>
            <person name="Alamgir A."/>
            <person name="Owens N."/>
            <person name="Weber N.D."/>
            <person name="Virtaneva K."/>
            <person name="Barbian K."/>
            <person name="Babar A."/>
            <person name="Rosenke K."/>
        </authorList>
    </citation>
    <scope>NUCLEOTIDE SEQUENCE [LARGE SCALE GENOMIC DNA]</scope>
    <source>
        <strain evidence="1 2">LMa1</strain>
    </source>
</reference>
<dbReference type="Proteomes" id="UP000078532">
    <property type="component" value="Unassembled WGS sequence"/>
</dbReference>
<organism evidence="1 2">
    <name type="scientific">Desulfotomaculum copahuensis</name>
    <dbReference type="NCBI Taxonomy" id="1838280"/>
    <lineage>
        <taxon>Bacteria</taxon>
        <taxon>Bacillati</taxon>
        <taxon>Bacillota</taxon>
        <taxon>Clostridia</taxon>
        <taxon>Eubacteriales</taxon>
        <taxon>Desulfotomaculaceae</taxon>
        <taxon>Desulfotomaculum</taxon>
    </lineage>
</organism>
<evidence type="ECO:0000313" key="1">
    <source>
        <dbReference type="EMBL" id="OAT79335.1"/>
    </source>
</evidence>
<dbReference type="EMBL" id="LYVF01000198">
    <property type="protein sequence ID" value="OAT79335.1"/>
    <property type="molecule type" value="Genomic_DNA"/>
</dbReference>
<proteinExistence type="predicted"/>